<sequence>MLPRLLEGMSPAAQALKMPCPIDMTQMADELIESHLAKTQPYSLPSLATIWTKFAPAIPAFTISLWIMWENLPIPHIDNV</sequence>
<proteinExistence type="predicted"/>
<evidence type="ECO:0000313" key="1">
    <source>
        <dbReference type="EMBL" id="PPK76120.1"/>
    </source>
</evidence>
<dbReference type="EMBL" id="PTIZ01000004">
    <property type="protein sequence ID" value="PPK76120.1"/>
    <property type="molecule type" value="Genomic_DNA"/>
</dbReference>
<gene>
    <name evidence="1" type="ORF">B0F87_104212</name>
</gene>
<dbReference type="RefSeq" id="WP_104428621.1">
    <property type="nucleotide sequence ID" value="NZ_PTIZ01000004.1"/>
</dbReference>
<organism evidence="1 2">
    <name type="scientific">Methylobacter tundripaludum</name>
    <dbReference type="NCBI Taxonomy" id="173365"/>
    <lineage>
        <taxon>Bacteria</taxon>
        <taxon>Pseudomonadati</taxon>
        <taxon>Pseudomonadota</taxon>
        <taxon>Gammaproteobacteria</taxon>
        <taxon>Methylococcales</taxon>
        <taxon>Methylococcaceae</taxon>
        <taxon>Methylobacter</taxon>
    </lineage>
</organism>
<accession>A0A2S6HF97</accession>
<dbReference type="AlphaFoldDB" id="A0A2S6HF97"/>
<protein>
    <submittedName>
        <fullName evidence="1">Uncharacterized protein</fullName>
    </submittedName>
</protein>
<name>A0A2S6HF97_9GAMM</name>
<dbReference type="Proteomes" id="UP000240010">
    <property type="component" value="Unassembled WGS sequence"/>
</dbReference>
<comment type="caution">
    <text evidence="1">The sequence shown here is derived from an EMBL/GenBank/DDBJ whole genome shotgun (WGS) entry which is preliminary data.</text>
</comment>
<reference evidence="1 2" key="1">
    <citation type="submission" date="2018-02" db="EMBL/GenBank/DDBJ databases">
        <title>Subsurface microbial communities from deep shales in Ohio and West Virginia, USA.</title>
        <authorList>
            <person name="Wrighton K."/>
        </authorList>
    </citation>
    <scope>NUCLEOTIDE SEQUENCE [LARGE SCALE GENOMIC DNA]</scope>
    <source>
        <strain evidence="1 2">OWC-DMM</strain>
    </source>
</reference>
<evidence type="ECO:0000313" key="2">
    <source>
        <dbReference type="Proteomes" id="UP000240010"/>
    </source>
</evidence>